<protein>
    <submittedName>
        <fullName evidence="4">Uncharacterized protein LOC117565143</fullName>
    </submittedName>
</protein>
<evidence type="ECO:0000313" key="3">
    <source>
        <dbReference type="Proteomes" id="UP000515160"/>
    </source>
</evidence>
<dbReference type="RefSeq" id="XP_034100014.1">
    <property type="nucleotide sequence ID" value="XM_034244123.2"/>
</dbReference>
<proteinExistence type="predicted"/>
<dbReference type="AlphaFoldDB" id="A0A6P8W933"/>
<feature type="region of interest" description="Disordered" evidence="1">
    <location>
        <begin position="96"/>
        <end position="138"/>
    </location>
</feature>
<dbReference type="Proteomes" id="UP000515160">
    <property type="component" value="Chromosome 2L"/>
</dbReference>
<accession>A0A6P8W933</accession>
<keyword evidence="3" id="KW-1185">Reference proteome</keyword>
<dbReference type="GeneID" id="117565143"/>
<evidence type="ECO:0000256" key="1">
    <source>
        <dbReference type="SAM" id="MobiDB-lite"/>
    </source>
</evidence>
<sequence>MKWILIAFILCCFISIQTASRFKPNKACLVRNKYRHERTCSGPRRKFFAFHRIILNCVAVYTKCKRFHAHNEYPTLKKCQWSCGWHMKIVLPMNNTKGSGSGSGSESGSGAEDPGGTPTGDEETTTVGEETEPPEEAA</sequence>
<dbReference type="OrthoDB" id="7861459at2759"/>
<feature type="compositionally biased region" description="Acidic residues" evidence="1">
    <location>
        <begin position="120"/>
        <end position="138"/>
    </location>
</feature>
<feature type="chain" id="PRO_5027888745" evidence="2">
    <location>
        <begin position="20"/>
        <end position="138"/>
    </location>
</feature>
<organism evidence="3 4">
    <name type="scientific">Drosophila albomicans</name>
    <name type="common">Fruit fly</name>
    <dbReference type="NCBI Taxonomy" id="7291"/>
    <lineage>
        <taxon>Eukaryota</taxon>
        <taxon>Metazoa</taxon>
        <taxon>Ecdysozoa</taxon>
        <taxon>Arthropoda</taxon>
        <taxon>Hexapoda</taxon>
        <taxon>Insecta</taxon>
        <taxon>Pterygota</taxon>
        <taxon>Neoptera</taxon>
        <taxon>Endopterygota</taxon>
        <taxon>Diptera</taxon>
        <taxon>Brachycera</taxon>
        <taxon>Muscomorpha</taxon>
        <taxon>Ephydroidea</taxon>
        <taxon>Drosophilidae</taxon>
        <taxon>Drosophila</taxon>
    </lineage>
</organism>
<keyword evidence="2" id="KW-0732">Signal</keyword>
<name>A0A6P8W933_DROAB</name>
<evidence type="ECO:0000256" key="2">
    <source>
        <dbReference type="SAM" id="SignalP"/>
    </source>
</evidence>
<feature type="signal peptide" evidence="2">
    <location>
        <begin position="1"/>
        <end position="19"/>
    </location>
</feature>
<gene>
    <name evidence="4" type="primary">LOC117565143</name>
</gene>
<evidence type="ECO:0000313" key="4">
    <source>
        <dbReference type="RefSeq" id="XP_034100014.1"/>
    </source>
</evidence>
<reference evidence="4" key="1">
    <citation type="submission" date="2025-08" db="UniProtKB">
        <authorList>
            <consortium name="RefSeq"/>
        </authorList>
    </citation>
    <scope>IDENTIFICATION</scope>
    <source>
        <strain evidence="4">15112-1751.03</strain>
        <tissue evidence="4">Whole Adult</tissue>
    </source>
</reference>